<evidence type="ECO:0000259" key="1">
    <source>
        <dbReference type="Pfam" id="PF01863"/>
    </source>
</evidence>
<dbReference type="InterPro" id="IPR002725">
    <property type="entry name" value="YgjP-like_metallopeptidase"/>
</dbReference>
<proteinExistence type="predicted"/>
<gene>
    <name evidence="2" type="ORF">BK671_04625</name>
</gene>
<dbReference type="Proteomes" id="UP000285757">
    <property type="component" value="Unassembled WGS sequence"/>
</dbReference>
<reference evidence="2 3" key="1">
    <citation type="submission" date="2016-10" db="EMBL/GenBank/DDBJ databases">
        <title>Comparative genome analysis of multiple Pseudomonas spp. focuses on biocontrol and plant growth promoting traits.</title>
        <authorList>
            <person name="Tao X.-Y."/>
            <person name="Taylor C.G."/>
        </authorList>
    </citation>
    <scope>NUCLEOTIDE SEQUENCE [LARGE SCALE GENOMIC DNA]</scope>
    <source>
        <strain evidence="2 3">24D3</strain>
    </source>
</reference>
<name>A0A423LT05_PSEFL</name>
<evidence type="ECO:0000313" key="2">
    <source>
        <dbReference type="EMBL" id="RON71457.1"/>
    </source>
</evidence>
<dbReference type="PANTHER" id="PTHR30399">
    <property type="entry name" value="UNCHARACTERIZED PROTEIN YGJP"/>
    <property type="match status" value="1"/>
</dbReference>
<protein>
    <recommendedName>
        <fullName evidence="1">YgjP-like metallopeptidase domain-containing protein</fullName>
    </recommendedName>
</protein>
<dbReference type="InterPro" id="IPR053136">
    <property type="entry name" value="UTP_pyrophosphatase-like"/>
</dbReference>
<sequence>MALVKVTHADAPQRILLDGQEVEWRLVRSLSAKKLRIKVGPDGIRVVLPEGRDSREAAAFITDNRAWVTEQVERTRKLLAARRLVTRADGYINFRGNDVAVRVVRPDGWRAPNKAALKDGAITITCAPDSKTPVSRSLENWLRKQARDRIEQYVSETAKHLKHTPERIYVMGQRTKWGNCSALGNLSFNWRLIMAPDTVLHYIVTHEMVHLVVPDHSRKFWLTVQSLCPDAERARQWLVANGQRLQSTELASVDAK</sequence>
<accession>A0A423LT05</accession>
<feature type="domain" description="YgjP-like metallopeptidase" evidence="1">
    <location>
        <begin position="33"/>
        <end position="239"/>
    </location>
</feature>
<evidence type="ECO:0000313" key="3">
    <source>
        <dbReference type="Proteomes" id="UP000285757"/>
    </source>
</evidence>
<comment type="caution">
    <text evidence="2">The sequence shown here is derived from an EMBL/GenBank/DDBJ whole genome shotgun (WGS) entry which is preliminary data.</text>
</comment>
<dbReference type="Pfam" id="PF01863">
    <property type="entry name" value="YgjP-like"/>
    <property type="match status" value="1"/>
</dbReference>
<dbReference type="PANTHER" id="PTHR30399:SF1">
    <property type="entry name" value="UTP PYROPHOSPHATASE"/>
    <property type="match status" value="1"/>
</dbReference>
<dbReference type="EMBL" id="MOBU01000003">
    <property type="protein sequence ID" value="RON71457.1"/>
    <property type="molecule type" value="Genomic_DNA"/>
</dbReference>
<dbReference type="RefSeq" id="WP_123530287.1">
    <property type="nucleotide sequence ID" value="NZ_MOBU01000003.1"/>
</dbReference>
<dbReference type="AlphaFoldDB" id="A0A423LT05"/>
<dbReference type="Gene3D" id="3.30.2010.10">
    <property type="entry name" value="Metalloproteases ('zincins'), catalytic domain"/>
    <property type="match status" value="1"/>
</dbReference>
<organism evidence="2 3">
    <name type="scientific">Pseudomonas fluorescens</name>
    <dbReference type="NCBI Taxonomy" id="294"/>
    <lineage>
        <taxon>Bacteria</taxon>
        <taxon>Pseudomonadati</taxon>
        <taxon>Pseudomonadota</taxon>
        <taxon>Gammaproteobacteria</taxon>
        <taxon>Pseudomonadales</taxon>
        <taxon>Pseudomonadaceae</taxon>
        <taxon>Pseudomonas</taxon>
    </lineage>
</organism>
<dbReference type="CDD" id="cd07344">
    <property type="entry name" value="M48_yhfN_like"/>
    <property type="match status" value="1"/>
</dbReference>